<accession>A0A6N8DJ97</accession>
<organism evidence="2 3">
    <name type="scientific">Rhodoblastus acidophilus</name>
    <name type="common">Rhodopseudomonas acidophila</name>
    <dbReference type="NCBI Taxonomy" id="1074"/>
    <lineage>
        <taxon>Bacteria</taxon>
        <taxon>Pseudomonadati</taxon>
        <taxon>Pseudomonadota</taxon>
        <taxon>Alphaproteobacteria</taxon>
        <taxon>Hyphomicrobiales</taxon>
        <taxon>Rhodoblastaceae</taxon>
        <taxon>Rhodoblastus</taxon>
    </lineage>
</organism>
<sequence length="90" mass="9818">MNLVTEIVGFSAGTLTTLCWTPQAVKILRSRDARSISLVTQSAFVAGCSLWLVYGLLIQSISIIVFNVITILLNLLIIGLKLRYDPPSVP</sequence>
<feature type="transmembrane region" description="Helical" evidence="1">
    <location>
        <begin position="36"/>
        <end position="54"/>
    </location>
</feature>
<protein>
    <recommendedName>
        <fullName evidence="4">MtN3 and saliva related transmembrane protein</fullName>
    </recommendedName>
</protein>
<evidence type="ECO:0000313" key="2">
    <source>
        <dbReference type="EMBL" id="MTV30600.1"/>
    </source>
</evidence>
<evidence type="ECO:0000256" key="1">
    <source>
        <dbReference type="SAM" id="Phobius"/>
    </source>
</evidence>
<dbReference type="Proteomes" id="UP000439113">
    <property type="component" value="Unassembled WGS sequence"/>
</dbReference>
<dbReference type="NCBIfam" id="NF037968">
    <property type="entry name" value="SemiSWEET_2"/>
    <property type="match status" value="1"/>
</dbReference>
<proteinExistence type="predicted"/>
<dbReference type="InterPro" id="IPR047662">
    <property type="entry name" value="SemiSWEET"/>
</dbReference>
<dbReference type="AlphaFoldDB" id="A0A6N8DJ97"/>
<reference evidence="2 3" key="1">
    <citation type="submission" date="2019-11" db="EMBL/GenBank/DDBJ databases">
        <title>Whole-genome sequence of a Rhodoblastus acidophilus DSM 142.</title>
        <authorList>
            <person name="Kyndt J.A."/>
            <person name="Meyer T.E."/>
        </authorList>
    </citation>
    <scope>NUCLEOTIDE SEQUENCE [LARGE SCALE GENOMIC DNA]</scope>
    <source>
        <strain evidence="2 3">DSM 142</strain>
    </source>
</reference>
<name>A0A6N8DJ97_RHOAC</name>
<dbReference type="InterPro" id="IPR004316">
    <property type="entry name" value="SWEET_rpt"/>
</dbReference>
<feature type="transmembrane region" description="Helical" evidence="1">
    <location>
        <begin position="60"/>
        <end position="80"/>
    </location>
</feature>
<dbReference type="Gene3D" id="1.20.1280.290">
    <property type="match status" value="1"/>
</dbReference>
<dbReference type="GO" id="GO:0051119">
    <property type="term" value="F:sugar transmembrane transporter activity"/>
    <property type="evidence" value="ECO:0007669"/>
    <property type="project" value="InterPro"/>
</dbReference>
<keyword evidence="1" id="KW-0472">Membrane</keyword>
<dbReference type="GO" id="GO:0016020">
    <property type="term" value="C:membrane"/>
    <property type="evidence" value="ECO:0007669"/>
    <property type="project" value="InterPro"/>
</dbReference>
<comment type="caution">
    <text evidence="2">The sequence shown here is derived from an EMBL/GenBank/DDBJ whole genome shotgun (WGS) entry which is preliminary data.</text>
</comment>
<keyword evidence="1" id="KW-0812">Transmembrane</keyword>
<evidence type="ECO:0008006" key="4">
    <source>
        <dbReference type="Google" id="ProtNLM"/>
    </source>
</evidence>
<keyword evidence="1" id="KW-1133">Transmembrane helix</keyword>
<dbReference type="RefSeq" id="WP_155445298.1">
    <property type="nucleotide sequence ID" value="NZ_JAOQNR010000005.1"/>
</dbReference>
<gene>
    <name evidence="2" type="ORF">GJ654_06280</name>
</gene>
<dbReference type="OrthoDB" id="9814012at2"/>
<dbReference type="EMBL" id="WNKS01000004">
    <property type="protein sequence ID" value="MTV30600.1"/>
    <property type="molecule type" value="Genomic_DNA"/>
</dbReference>
<dbReference type="Pfam" id="PF03083">
    <property type="entry name" value="MtN3_slv"/>
    <property type="match status" value="1"/>
</dbReference>
<evidence type="ECO:0000313" key="3">
    <source>
        <dbReference type="Proteomes" id="UP000439113"/>
    </source>
</evidence>